<dbReference type="InterPro" id="IPR036457">
    <property type="entry name" value="PPM-type-like_dom_sf"/>
</dbReference>
<keyword evidence="5" id="KW-0812">Transmembrane</keyword>
<evidence type="ECO:0000256" key="5">
    <source>
        <dbReference type="SAM" id="Phobius"/>
    </source>
</evidence>
<protein>
    <submittedName>
        <fullName evidence="7">PPM1L</fullName>
        <ecNumber evidence="7">3.1.3.16</ecNumber>
    </submittedName>
</protein>
<evidence type="ECO:0000256" key="3">
    <source>
        <dbReference type="ARBA" id="ARBA00022912"/>
    </source>
</evidence>
<dbReference type="SMART" id="SM00332">
    <property type="entry name" value="PP2Cc"/>
    <property type="match status" value="1"/>
</dbReference>
<keyword evidence="8" id="KW-1185">Reference proteome</keyword>
<dbReference type="PROSITE" id="PS51746">
    <property type="entry name" value="PPM_2"/>
    <property type="match status" value="1"/>
</dbReference>
<evidence type="ECO:0000313" key="8">
    <source>
        <dbReference type="Proteomes" id="UP000507470"/>
    </source>
</evidence>
<dbReference type="PROSITE" id="PS01032">
    <property type="entry name" value="PPM_1"/>
    <property type="match status" value="1"/>
</dbReference>
<dbReference type="AlphaFoldDB" id="A0A6J8DDL6"/>
<dbReference type="GO" id="GO:0004722">
    <property type="term" value="F:protein serine/threonine phosphatase activity"/>
    <property type="evidence" value="ECO:0007669"/>
    <property type="project" value="UniProtKB-EC"/>
</dbReference>
<feature type="transmembrane region" description="Helical" evidence="5">
    <location>
        <begin position="20"/>
        <end position="41"/>
    </location>
</feature>
<dbReference type="InterPro" id="IPR001932">
    <property type="entry name" value="PPM-type_phosphatase-like_dom"/>
</dbReference>
<dbReference type="Pfam" id="PF00481">
    <property type="entry name" value="PP2C"/>
    <property type="match status" value="1"/>
</dbReference>
<comment type="similarity">
    <text evidence="4">Belongs to the PP2C family.</text>
</comment>
<dbReference type="InterPro" id="IPR000222">
    <property type="entry name" value="PP2C_BS"/>
</dbReference>
<evidence type="ECO:0000256" key="2">
    <source>
        <dbReference type="ARBA" id="ARBA00022801"/>
    </source>
</evidence>
<keyword evidence="1" id="KW-0479">Metal-binding</keyword>
<feature type="domain" description="PPM-type phosphatase" evidence="6">
    <location>
        <begin position="85"/>
        <end position="355"/>
    </location>
</feature>
<gene>
    <name evidence="7" type="ORF">MCOR_39150</name>
</gene>
<sequence>MTLTAVVSRYIRKYLFSQELVLTCIFLLILYQSVFHVKPIWRYLRRTKLNIQLRWQGQYNSSKVQDSHLLNSSGENDVWETKKGNAAVYAIQGRRPHMEDRFNIVYDLEHTKSSIYGIFDGHGGEFAADFVEKTLFKKMMIRLLKSSLDHSQVNISQMIMQEMLDVDDQLLKVTRSNMDISDHLLNITRSNMDISGTTAVLALVQDGTLTVANVGDSRGVLCDKAGQAVPVSFDHKPHLVQERQRIRNAGGFISFNGVWRVAGILAMSRALGDYPLKDKNLVIANPDILTFNISDLQPPFMILATDGLWDVFSNQEAVDYISERLHEPHYGAKSLVLQAYYRGSLDNISVLVVNFKEKKSASFDKQPNR</sequence>
<dbReference type="CDD" id="cd00143">
    <property type="entry name" value="PP2Cc"/>
    <property type="match status" value="1"/>
</dbReference>
<evidence type="ECO:0000259" key="6">
    <source>
        <dbReference type="PROSITE" id="PS51746"/>
    </source>
</evidence>
<evidence type="ECO:0000256" key="1">
    <source>
        <dbReference type="ARBA" id="ARBA00022723"/>
    </source>
</evidence>
<organism evidence="7 8">
    <name type="scientific">Mytilus coruscus</name>
    <name type="common">Sea mussel</name>
    <dbReference type="NCBI Taxonomy" id="42192"/>
    <lineage>
        <taxon>Eukaryota</taxon>
        <taxon>Metazoa</taxon>
        <taxon>Spiralia</taxon>
        <taxon>Lophotrochozoa</taxon>
        <taxon>Mollusca</taxon>
        <taxon>Bivalvia</taxon>
        <taxon>Autobranchia</taxon>
        <taxon>Pteriomorphia</taxon>
        <taxon>Mytilida</taxon>
        <taxon>Mytiloidea</taxon>
        <taxon>Mytilidae</taxon>
        <taxon>Mytilinae</taxon>
        <taxon>Mytilus</taxon>
    </lineage>
</organism>
<dbReference type="Proteomes" id="UP000507470">
    <property type="component" value="Unassembled WGS sequence"/>
</dbReference>
<dbReference type="EC" id="3.1.3.16" evidence="7"/>
<proteinExistence type="inferred from homology"/>
<keyword evidence="5" id="KW-0472">Membrane</keyword>
<dbReference type="GO" id="GO:0046872">
    <property type="term" value="F:metal ion binding"/>
    <property type="evidence" value="ECO:0007669"/>
    <property type="project" value="UniProtKB-KW"/>
</dbReference>
<dbReference type="PANTHER" id="PTHR47992">
    <property type="entry name" value="PROTEIN PHOSPHATASE"/>
    <property type="match status" value="1"/>
</dbReference>
<dbReference type="OrthoDB" id="343114at2759"/>
<evidence type="ECO:0000256" key="4">
    <source>
        <dbReference type="RuleBase" id="RU003465"/>
    </source>
</evidence>
<accession>A0A6J8DDL6</accession>
<name>A0A6J8DDL6_MYTCO</name>
<dbReference type="InterPro" id="IPR015655">
    <property type="entry name" value="PP2C"/>
</dbReference>
<evidence type="ECO:0000313" key="7">
    <source>
        <dbReference type="EMBL" id="CAC5405462.1"/>
    </source>
</evidence>
<keyword evidence="3 4" id="KW-0904">Protein phosphatase</keyword>
<reference evidence="7 8" key="1">
    <citation type="submission" date="2020-06" db="EMBL/GenBank/DDBJ databases">
        <authorList>
            <person name="Li R."/>
            <person name="Bekaert M."/>
        </authorList>
    </citation>
    <scope>NUCLEOTIDE SEQUENCE [LARGE SCALE GENOMIC DNA]</scope>
    <source>
        <strain evidence="8">wild</strain>
    </source>
</reference>
<dbReference type="Gene3D" id="3.60.40.10">
    <property type="entry name" value="PPM-type phosphatase domain"/>
    <property type="match status" value="1"/>
</dbReference>
<dbReference type="EMBL" id="CACVKT020007119">
    <property type="protein sequence ID" value="CAC5405462.1"/>
    <property type="molecule type" value="Genomic_DNA"/>
</dbReference>
<dbReference type="SUPFAM" id="SSF81606">
    <property type="entry name" value="PP2C-like"/>
    <property type="match status" value="1"/>
</dbReference>
<keyword evidence="2 4" id="KW-0378">Hydrolase</keyword>
<keyword evidence="5" id="KW-1133">Transmembrane helix</keyword>